<dbReference type="PANTHER" id="PTHR48085">
    <property type="entry name" value="CADMIUM/ZINC-TRANSPORTING ATPASE HMA2-RELATED"/>
    <property type="match status" value="1"/>
</dbReference>
<keyword evidence="11" id="KW-0547">Nucleotide-binding</keyword>
<comment type="subcellular location">
    <subcellularLocation>
        <location evidence="11">Cell membrane</location>
    </subcellularLocation>
    <subcellularLocation>
        <location evidence="1">Membrane</location>
        <topology evidence="1">Multi-pass membrane protein</topology>
    </subcellularLocation>
</comment>
<comment type="caution">
    <text evidence="13">The sequence shown here is derived from an EMBL/GenBank/DDBJ whole genome shotgun (WGS) entry which is preliminary data.</text>
</comment>
<dbReference type="SUPFAM" id="SSF81653">
    <property type="entry name" value="Calcium ATPase, transduction domain A"/>
    <property type="match status" value="1"/>
</dbReference>
<evidence type="ECO:0000313" key="13">
    <source>
        <dbReference type="EMBL" id="MBB5335641.1"/>
    </source>
</evidence>
<feature type="transmembrane region" description="Helical" evidence="11">
    <location>
        <begin position="285"/>
        <end position="305"/>
    </location>
</feature>
<keyword evidence="7 11" id="KW-1133">Transmembrane helix</keyword>
<dbReference type="SFLD" id="SFLDS00003">
    <property type="entry name" value="Haloacid_Dehalogenase"/>
    <property type="match status" value="1"/>
</dbReference>
<dbReference type="AlphaFoldDB" id="A0A840UD36"/>
<evidence type="ECO:0000259" key="12">
    <source>
        <dbReference type="Pfam" id="PF00122"/>
    </source>
</evidence>
<dbReference type="Proteomes" id="UP000559117">
    <property type="component" value="Unassembled WGS sequence"/>
</dbReference>
<keyword evidence="6" id="KW-1278">Translocase</keyword>
<evidence type="ECO:0000256" key="4">
    <source>
        <dbReference type="ARBA" id="ARBA00022692"/>
    </source>
</evidence>
<evidence type="ECO:0000256" key="2">
    <source>
        <dbReference type="ARBA" id="ARBA00006024"/>
    </source>
</evidence>
<dbReference type="PANTHER" id="PTHR48085:SF5">
    <property type="entry name" value="CADMIUM_ZINC-TRANSPORTING ATPASE HMA4-RELATED"/>
    <property type="match status" value="1"/>
</dbReference>
<dbReference type="PROSITE" id="PS01229">
    <property type="entry name" value="COF_2"/>
    <property type="match status" value="1"/>
</dbReference>
<dbReference type="Gene3D" id="3.40.1110.10">
    <property type="entry name" value="Calcium-transporting ATPase, cytoplasmic domain N"/>
    <property type="match status" value="1"/>
</dbReference>
<dbReference type="Pfam" id="PF00122">
    <property type="entry name" value="E1-E2_ATPase"/>
    <property type="match status" value="1"/>
</dbReference>
<dbReference type="NCBIfam" id="TIGR01525">
    <property type="entry name" value="ATPase-IB_hvy"/>
    <property type="match status" value="1"/>
</dbReference>
<keyword evidence="4 11" id="KW-0812">Transmembrane</keyword>
<feature type="transmembrane region" description="Helical" evidence="11">
    <location>
        <begin position="640"/>
        <end position="659"/>
    </location>
</feature>
<dbReference type="PROSITE" id="PS00154">
    <property type="entry name" value="ATPASE_E1_E2"/>
    <property type="match status" value="1"/>
</dbReference>
<keyword evidence="8 11" id="KW-0472">Membrane</keyword>
<gene>
    <name evidence="13" type="ORF">HNR32_000773</name>
</gene>
<dbReference type="NCBIfam" id="TIGR01512">
    <property type="entry name" value="ATPase-IB2_Cd"/>
    <property type="match status" value="1"/>
</dbReference>
<evidence type="ECO:0000256" key="5">
    <source>
        <dbReference type="ARBA" id="ARBA00022723"/>
    </source>
</evidence>
<dbReference type="InterPro" id="IPR059000">
    <property type="entry name" value="ATPase_P-type_domA"/>
</dbReference>
<keyword evidence="14" id="KW-1185">Reference proteome</keyword>
<dbReference type="GO" id="GO:0046872">
    <property type="term" value="F:metal ion binding"/>
    <property type="evidence" value="ECO:0007669"/>
    <property type="project" value="UniProtKB-KW"/>
</dbReference>
<organism evidence="13 14">
    <name type="scientific">Pectinatus brassicae</name>
    <dbReference type="NCBI Taxonomy" id="862415"/>
    <lineage>
        <taxon>Bacteria</taxon>
        <taxon>Bacillati</taxon>
        <taxon>Bacillota</taxon>
        <taxon>Negativicutes</taxon>
        <taxon>Selenomonadales</taxon>
        <taxon>Selenomonadaceae</taxon>
        <taxon>Pectinatus</taxon>
    </lineage>
</organism>
<feature type="transmembrane region" description="Helical" evidence="11">
    <location>
        <begin position="615"/>
        <end position="634"/>
    </location>
</feature>
<dbReference type="SUPFAM" id="SSF56784">
    <property type="entry name" value="HAD-like"/>
    <property type="match status" value="1"/>
</dbReference>
<dbReference type="Pfam" id="PF00702">
    <property type="entry name" value="Hydrolase"/>
    <property type="match status" value="1"/>
</dbReference>
<dbReference type="GO" id="GO:0008551">
    <property type="term" value="F:P-type cadmium transporter activity"/>
    <property type="evidence" value="ECO:0007669"/>
    <property type="project" value="UniProtKB-EC"/>
</dbReference>
<dbReference type="SFLD" id="SFLDF00027">
    <property type="entry name" value="p-type_atpase"/>
    <property type="match status" value="1"/>
</dbReference>
<dbReference type="SUPFAM" id="SSF81665">
    <property type="entry name" value="Calcium ATPase, transmembrane domain M"/>
    <property type="match status" value="1"/>
</dbReference>
<feature type="domain" description="P-type ATPase A" evidence="12">
    <location>
        <begin position="166"/>
        <end position="266"/>
    </location>
</feature>
<evidence type="ECO:0000256" key="8">
    <source>
        <dbReference type="ARBA" id="ARBA00023136"/>
    </source>
</evidence>
<dbReference type="GO" id="GO:0005524">
    <property type="term" value="F:ATP binding"/>
    <property type="evidence" value="ECO:0007669"/>
    <property type="project" value="UniProtKB-UniRule"/>
</dbReference>
<dbReference type="RefSeq" id="WP_183859814.1">
    <property type="nucleotide sequence ID" value="NZ_JACHFH010000007.1"/>
</dbReference>
<dbReference type="EMBL" id="JACHFH010000007">
    <property type="protein sequence ID" value="MBB5335641.1"/>
    <property type="molecule type" value="Genomic_DNA"/>
</dbReference>
<evidence type="ECO:0000313" key="14">
    <source>
        <dbReference type="Proteomes" id="UP000559117"/>
    </source>
</evidence>
<dbReference type="InterPro" id="IPR018303">
    <property type="entry name" value="ATPase_P-typ_P_site"/>
</dbReference>
<dbReference type="InterPro" id="IPR027256">
    <property type="entry name" value="P-typ_ATPase_IB"/>
</dbReference>
<dbReference type="Gene3D" id="3.40.50.1000">
    <property type="entry name" value="HAD superfamily/HAD-like"/>
    <property type="match status" value="1"/>
</dbReference>
<dbReference type="SFLD" id="SFLDG00002">
    <property type="entry name" value="C1.7:_P-type_atpase_like"/>
    <property type="match status" value="1"/>
</dbReference>
<name>A0A840UD36_9FIRM</name>
<keyword evidence="11" id="KW-0067">ATP-binding</keyword>
<feature type="transmembrane region" description="Helical" evidence="11">
    <location>
        <begin position="311"/>
        <end position="336"/>
    </location>
</feature>
<feature type="transmembrane region" description="Helical" evidence="11">
    <location>
        <begin position="83"/>
        <end position="100"/>
    </location>
</feature>
<dbReference type="InterPro" id="IPR023298">
    <property type="entry name" value="ATPase_P-typ_TM_dom_sf"/>
</dbReference>
<accession>A0A840UD36</accession>
<dbReference type="InterPro" id="IPR044492">
    <property type="entry name" value="P_typ_ATPase_HD_dom"/>
</dbReference>
<reference evidence="13 14" key="1">
    <citation type="submission" date="2020-08" db="EMBL/GenBank/DDBJ databases">
        <title>Genomic Encyclopedia of Type Strains, Phase IV (KMG-IV): sequencing the most valuable type-strain genomes for metagenomic binning, comparative biology and taxonomic classification.</title>
        <authorList>
            <person name="Goeker M."/>
        </authorList>
    </citation>
    <scope>NUCLEOTIDE SEQUENCE [LARGE SCALE GENOMIC DNA]</scope>
    <source>
        <strain evidence="13 14">DSM 24661</strain>
    </source>
</reference>
<dbReference type="PRINTS" id="PR00119">
    <property type="entry name" value="CATATPASE"/>
</dbReference>
<evidence type="ECO:0000256" key="11">
    <source>
        <dbReference type="RuleBase" id="RU362081"/>
    </source>
</evidence>
<sequence>MSQDISHIHDKAKSLGNTCYHNDHSDLQNLTPLSTCSCCSHESTSSHHTKALVWYKGTDFYEIIVGSIFFIIAQLLGTYNSTLELILLIISYIILGRHVLSHAMRNIIKGHIFDENFLMSIATIGAFIIGQYPEAAGVMLFFRIGELFEEQASNKSQQEIIAAIDMRPETVLKIFDEKTTEIPAKLAEVGDILLIRPGDRVPLDGIIISGSSELDTSPLTGESLPRTVKTGDNILSGCINKTSAIKMQVEKVLAQSMVSRILASVQDASANKPTIERFISRFAKYYTPFVVIAAILVAIIPSLITGQWEKYIYAALTFLVISCPCALVLSVPLAFFSGIGRASRYGILFKGGAAIEALSKVKAAALDKTGTLTTGNFAIQEIKPADGFSPNDLLYFCASAEQASSHPLALSIIKNAQEENITLAAAAQINELSGKGIECIIDNKKITVGNINLMQENNIHIPFVETVTTVYTAIDGIYAGSILLTDELKANARATIDRLHKYDISTAILTGDAEKNTVLLAKKLGIKNIFAKLLPTEKLSALQKIRQNDGAVMFVGDGINDAPVLANANVGCAMGSGADAAIEAADVVFMTSKIEAVADALQIAYTTNNIAIQNIVMALGIKFAVMLLGVTGYASLWSAVFADTGVAMLCVLNSMRILYMKK</sequence>
<evidence type="ECO:0000256" key="7">
    <source>
        <dbReference type="ARBA" id="ARBA00022989"/>
    </source>
</evidence>
<comment type="catalytic activity">
    <reaction evidence="10">
        <text>Cd(2+)(in) + ATP + H2O = Cd(2+)(out) + ADP + phosphate + H(+)</text>
        <dbReference type="Rhea" id="RHEA:12132"/>
        <dbReference type="ChEBI" id="CHEBI:15377"/>
        <dbReference type="ChEBI" id="CHEBI:15378"/>
        <dbReference type="ChEBI" id="CHEBI:30616"/>
        <dbReference type="ChEBI" id="CHEBI:43474"/>
        <dbReference type="ChEBI" id="CHEBI:48775"/>
        <dbReference type="ChEBI" id="CHEBI:456216"/>
        <dbReference type="EC" id="7.2.2.21"/>
    </reaction>
</comment>
<dbReference type="InterPro" id="IPR001757">
    <property type="entry name" value="P_typ_ATPase"/>
</dbReference>
<evidence type="ECO:0000256" key="1">
    <source>
        <dbReference type="ARBA" id="ARBA00004141"/>
    </source>
</evidence>
<dbReference type="InterPro" id="IPR023214">
    <property type="entry name" value="HAD_sf"/>
</dbReference>
<evidence type="ECO:0000256" key="9">
    <source>
        <dbReference type="ARBA" id="ARBA00039103"/>
    </source>
</evidence>
<dbReference type="InterPro" id="IPR008250">
    <property type="entry name" value="ATPase_P-typ_transduc_dom_A_sf"/>
</dbReference>
<dbReference type="EC" id="7.2.2.21" evidence="9"/>
<dbReference type="InterPro" id="IPR051014">
    <property type="entry name" value="Cation_Transport_ATPase_IB"/>
</dbReference>
<keyword evidence="5 11" id="KW-0479">Metal-binding</keyword>
<dbReference type="GO" id="GO:0005886">
    <property type="term" value="C:plasma membrane"/>
    <property type="evidence" value="ECO:0007669"/>
    <property type="project" value="UniProtKB-SubCell"/>
</dbReference>
<keyword evidence="3" id="KW-0104">Cadmium</keyword>
<evidence type="ECO:0000256" key="10">
    <source>
        <dbReference type="ARBA" id="ARBA00049338"/>
    </source>
</evidence>
<comment type="similarity">
    <text evidence="2 11">Belongs to the cation transport ATPase (P-type) (TC 3.A.3) family. Type IB subfamily.</text>
</comment>
<keyword evidence="11" id="KW-1003">Cell membrane</keyword>
<dbReference type="NCBIfam" id="TIGR01494">
    <property type="entry name" value="ATPase_P-type"/>
    <property type="match status" value="1"/>
</dbReference>
<feature type="transmembrane region" description="Helical" evidence="11">
    <location>
        <begin position="60"/>
        <end position="77"/>
    </location>
</feature>
<evidence type="ECO:0000256" key="3">
    <source>
        <dbReference type="ARBA" id="ARBA00022539"/>
    </source>
</evidence>
<proteinExistence type="inferred from homology"/>
<dbReference type="InterPro" id="IPR023299">
    <property type="entry name" value="ATPase_P-typ_cyto_dom_N"/>
</dbReference>
<evidence type="ECO:0000256" key="6">
    <source>
        <dbReference type="ARBA" id="ARBA00022967"/>
    </source>
</evidence>
<protein>
    <recommendedName>
        <fullName evidence="9">Cd(2+)-exporting ATPase</fullName>
        <ecNumber evidence="9">7.2.2.21</ecNumber>
    </recommendedName>
</protein>
<dbReference type="Gene3D" id="2.70.150.10">
    <property type="entry name" value="Calcium-transporting ATPase, cytoplasmic transduction domain A"/>
    <property type="match status" value="1"/>
</dbReference>
<dbReference type="InterPro" id="IPR036412">
    <property type="entry name" value="HAD-like_sf"/>
</dbReference>
<dbReference type="GO" id="GO:0016887">
    <property type="term" value="F:ATP hydrolysis activity"/>
    <property type="evidence" value="ECO:0007669"/>
    <property type="project" value="InterPro"/>
</dbReference>